<protein>
    <submittedName>
        <fullName evidence="1">Uncharacterized protein</fullName>
    </submittedName>
</protein>
<dbReference type="EMBL" id="DF836751">
    <property type="protein sequence ID" value="GAN11068.1"/>
    <property type="molecule type" value="Genomic_DNA"/>
</dbReference>
<evidence type="ECO:0000313" key="1">
    <source>
        <dbReference type="EMBL" id="GAN11068.1"/>
    </source>
</evidence>
<dbReference type="Proteomes" id="UP000053815">
    <property type="component" value="Unassembled WGS sequence"/>
</dbReference>
<sequence>MPRGVQSEQTLEKEAALAEKKTKDILNEMPKVKIIIPHDPQNPSDKTVPVVFNGVVYSIPRGKTVDVPQAIADIWQDSYNRTVLANNRIDESVTKERGDNVTLQEILNEIAEKYPHDLSNDSVIRKINQVQNELFRTTFREKTMSIYNLQKDIFAYTLPFPRSNLSDVVVQGQEYIYQDSKKESNVPFYYFIGKTGLGLYPTPDKDVEEGLALFYYVYPDQLTVDNLNAIPDLDQDFHMLLVYGTLVQICENFADVAMVNNFTSKYNGLLQEISNINVETPDYPVIEDVMGGLDGNVVPANLVGQDAAAKTYVDAELAKRDASIQANATTASGISTKVDTHIADNSVHVTPAEKDTYNGHIANTNIHVTTTDKSNWNSKAPGSVQTDLQQHVGNTDIHTSLAEKTKLAGIQTGAEVNQNAFSKVNDVNATGKTDTLTLSGGTGITVTTNPSSKTVIFTATGDATPGPHALSHITGGTDVIPDAVIGGNSGLMSGADAQFVRVDGESKTGAQSKANTALQSAKDYADQQDLVIKADYVRQPGYAATSGTSTAYTVTLNPAPTSLPDGFGVTIVPHVDSGASPTLSINGLAAVALKKQDGSAAELKAGIPYAFRKVGTDFLANSGGGGVKINGQSEITATYNEAINSGDMIAGYQRFDTKLPNPATLPAGIGRRQTFSPDGVYLAVPHFNSPFITIYKRSGDTFTKLTDPGVLPTGSGQSASFSPDGNYLAIGHNSSPYITIYKRSGDSFTKLPDPSGLPTNASFGVSFSSDGVYLAVAHSNSPFITIYKRSGDIFTKLGNPSQLPPGNGNNITFSPDTTYLVHVSSTSPYLTIYKRSGDTFTPVTNPSVLPTGTGQGAAFSPDGSYLTITYSASPYLTIYKRSGYVFTKIPDPSALPSGTTSGVQYSSDSTLMAVASSVSPYVMIMYTLQ</sequence>
<dbReference type="Pfam" id="PF24175">
    <property type="entry name" value="SU10_adaptor"/>
    <property type="match status" value="1"/>
</dbReference>
<dbReference type="InterPro" id="IPR015943">
    <property type="entry name" value="WD40/YVTN_repeat-like_dom_sf"/>
</dbReference>
<organism evidence="1">
    <name type="scientific">Mucor ambiguus</name>
    <dbReference type="NCBI Taxonomy" id="91626"/>
    <lineage>
        <taxon>Eukaryota</taxon>
        <taxon>Fungi</taxon>
        <taxon>Fungi incertae sedis</taxon>
        <taxon>Mucoromycota</taxon>
        <taxon>Mucoromycotina</taxon>
        <taxon>Mucoromycetes</taxon>
        <taxon>Mucorales</taxon>
        <taxon>Mucorineae</taxon>
        <taxon>Mucoraceae</taxon>
        <taxon>Mucor</taxon>
    </lineage>
</organism>
<keyword evidence="2" id="KW-1185">Reference proteome</keyword>
<dbReference type="Gene3D" id="2.130.10.10">
    <property type="entry name" value="YVTN repeat-like/Quinoprotein amine dehydrogenase"/>
    <property type="match status" value="1"/>
</dbReference>
<dbReference type="AlphaFoldDB" id="A0A0C9N8Q2"/>
<proteinExistence type="predicted"/>
<dbReference type="SUPFAM" id="SSF75011">
    <property type="entry name" value="3-carboxy-cis,cis-mucoante lactonizing enzyme"/>
    <property type="match status" value="1"/>
</dbReference>
<dbReference type="OrthoDB" id="10691723at2759"/>
<evidence type="ECO:0000313" key="2">
    <source>
        <dbReference type="Proteomes" id="UP000053815"/>
    </source>
</evidence>
<reference evidence="1" key="1">
    <citation type="submission" date="2014-09" db="EMBL/GenBank/DDBJ databases">
        <title>Draft genome sequence of an oleaginous Mucoromycotina fungus Mucor ambiguus NBRC6742.</title>
        <authorList>
            <person name="Takeda I."/>
            <person name="Yamane N."/>
            <person name="Morita T."/>
            <person name="Tamano K."/>
            <person name="Machida M."/>
            <person name="Baker S."/>
            <person name="Koike H."/>
        </authorList>
    </citation>
    <scope>NUCLEOTIDE SEQUENCE</scope>
    <source>
        <strain evidence="1">NBRC 6742</strain>
    </source>
</reference>
<accession>A0A0C9N8Q2</accession>
<dbReference type="InterPro" id="IPR056209">
    <property type="entry name" value="SU10_adaptor"/>
</dbReference>
<name>A0A0C9N8Q2_9FUNG</name>
<gene>
    <name evidence="1" type="ORF">MAM1_0462c10622</name>
</gene>